<dbReference type="GeneID" id="29121173"/>
<reference evidence="2 3" key="1">
    <citation type="submission" date="2016-05" db="EMBL/GenBank/DDBJ databases">
        <title>Comparative analysis of secretome profiles of manganese(II)-oxidizing ascomycete fungi.</title>
        <authorList>
            <consortium name="DOE Joint Genome Institute"/>
            <person name="Zeiner C.A."/>
            <person name="Purvine S.O."/>
            <person name="Zink E.M."/>
            <person name="Wu S."/>
            <person name="Pasa-Tolic L."/>
            <person name="Chaput D.L."/>
            <person name="Haridas S."/>
            <person name="Grigoriev I.V."/>
            <person name="Santelli C.M."/>
            <person name="Hansel C.M."/>
        </authorList>
    </citation>
    <scope>NUCLEOTIDE SEQUENCE [LARGE SCALE GENOMIC DNA]</scope>
    <source>
        <strain evidence="2 3">SRC1lrK2f</strain>
    </source>
</reference>
<evidence type="ECO:0000313" key="2">
    <source>
        <dbReference type="EMBL" id="OAG21957.1"/>
    </source>
</evidence>
<proteinExistence type="predicted"/>
<dbReference type="RefSeq" id="XP_018387378.1">
    <property type="nucleotide sequence ID" value="XM_018535579.1"/>
</dbReference>
<dbReference type="EMBL" id="KV441475">
    <property type="protein sequence ID" value="OAG21957.1"/>
    <property type="molecule type" value="Genomic_DNA"/>
</dbReference>
<feature type="region of interest" description="Disordered" evidence="1">
    <location>
        <begin position="54"/>
        <end position="74"/>
    </location>
</feature>
<sequence>VSVHTSFTLFLSTLCSRQGYLLHSPPPDSERASTAVTLAESTHALLSRQLLHSLRLPGNPHQQSPEQQSRRQHV</sequence>
<evidence type="ECO:0000256" key="1">
    <source>
        <dbReference type="SAM" id="MobiDB-lite"/>
    </source>
</evidence>
<keyword evidence="3" id="KW-1185">Reference proteome</keyword>
<dbReference type="AlphaFoldDB" id="A0A177DR23"/>
<dbReference type="KEGG" id="aalt:CC77DRAFT_959635"/>
<dbReference type="VEuPathDB" id="FungiDB:CC77DRAFT_959635"/>
<feature type="non-terminal residue" evidence="2">
    <location>
        <position position="1"/>
    </location>
</feature>
<organism evidence="2 3">
    <name type="scientific">Alternaria alternata</name>
    <name type="common">Alternaria rot fungus</name>
    <name type="synonym">Torula alternata</name>
    <dbReference type="NCBI Taxonomy" id="5599"/>
    <lineage>
        <taxon>Eukaryota</taxon>
        <taxon>Fungi</taxon>
        <taxon>Dikarya</taxon>
        <taxon>Ascomycota</taxon>
        <taxon>Pezizomycotina</taxon>
        <taxon>Dothideomycetes</taxon>
        <taxon>Pleosporomycetidae</taxon>
        <taxon>Pleosporales</taxon>
        <taxon>Pleosporineae</taxon>
        <taxon>Pleosporaceae</taxon>
        <taxon>Alternaria</taxon>
        <taxon>Alternaria sect. Alternaria</taxon>
        <taxon>Alternaria alternata complex</taxon>
    </lineage>
</organism>
<evidence type="ECO:0000313" key="3">
    <source>
        <dbReference type="Proteomes" id="UP000077248"/>
    </source>
</evidence>
<accession>A0A177DR23</accession>
<name>A0A177DR23_ALTAL</name>
<protein>
    <submittedName>
        <fullName evidence="2">Uncharacterized protein</fullName>
    </submittedName>
</protein>
<dbReference type="Proteomes" id="UP000077248">
    <property type="component" value="Unassembled WGS sequence"/>
</dbReference>
<gene>
    <name evidence="2" type="ORF">CC77DRAFT_959635</name>
</gene>